<dbReference type="OrthoDB" id="5377981at2"/>
<dbReference type="EMBL" id="FNHG01000008">
    <property type="protein sequence ID" value="SDM28467.1"/>
    <property type="molecule type" value="Genomic_DNA"/>
</dbReference>
<dbReference type="SUPFAM" id="SSF56601">
    <property type="entry name" value="beta-lactamase/transpeptidase-like"/>
    <property type="match status" value="1"/>
</dbReference>
<dbReference type="Gene3D" id="3.40.710.10">
    <property type="entry name" value="DD-peptidase/beta-lactamase superfamily"/>
    <property type="match status" value="1"/>
</dbReference>
<feature type="chain" id="PRO_5011518334" evidence="1">
    <location>
        <begin position="21"/>
        <end position="508"/>
    </location>
</feature>
<accession>A0A1G9RZK9</accession>
<evidence type="ECO:0000313" key="3">
    <source>
        <dbReference type="EMBL" id="SDM28467.1"/>
    </source>
</evidence>
<dbReference type="InterPro" id="IPR012338">
    <property type="entry name" value="Beta-lactam/transpept-like"/>
</dbReference>
<evidence type="ECO:0000259" key="2">
    <source>
        <dbReference type="Pfam" id="PF00144"/>
    </source>
</evidence>
<keyword evidence="4" id="KW-1185">Reference proteome</keyword>
<dbReference type="STRING" id="144026.SAMN04488568_10849"/>
<name>A0A1G9RZK9_9PROT</name>
<evidence type="ECO:0000313" key="4">
    <source>
        <dbReference type="Proteomes" id="UP000199759"/>
    </source>
</evidence>
<dbReference type="Pfam" id="PF00144">
    <property type="entry name" value="Beta-lactamase"/>
    <property type="match status" value="1"/>
</dbReference>
<gene>
    <name evidence="3" type="ORF">SAMN04488568_10849</name>
</gene>
<dbReference type="InterPro" id="IPR001466">
    <property type="entry name" value="Beta-lactam-related"/>
</dbReference>
<dbReference type="PANTHER" id="PTHR46825">
    <property type="entry name" value="D-ALANYL-D-ALANINE-CARBOXYPEPTIDASE/ENDOPEPTIDASE AMPH"/>
    <property type="match status" value="1"/>
</dbReference>
<dbReference type="Proteomes" id="UP000199759">
    <property type="component" value="Unassembled WGS sequence"/>
</dbReference>
<dbReference type="RefSeq" id="WP_091769536.1">
    <property type="nucleotide sequence ID" value="NZ_FNHG01000008.1"/>
</dbReference>
<keyword evidence="1" id="KW-0732">Signal</keyword>
<dbReference type="InterPro" id="IPR050491">
    <property type="entry name" value="AmpC-like"/>
</dbReference>
<dbReference type="AlphaFoldDB" id="A0A1G9RZK9"/>
<feature type="domain" description="Beta-lactamase-related" evidence="2">
    <location>
        <begin position="43"/>
        <end position="355"/>
    </location>
</feature>
<proteinExistence type="predicted"/>
<evidence type="ECO:0000256" key="1">
    <source>
        <dbReference type="SAM" id="SignalP"/>
    </source>
</evidence>
<dbReference type="PANTHER" id="PTHR46825:SF15">
    <property type="entry name" value="BETA-LACTAMASE-RELATED DOMAIN-CONTAINING PROTEIN"/>
    <property type="match status" value="1"/>
</dbReference>
<reference evidence="3 4" key="1">
    <citation type="submission" date="2016-10" db="EMBL/GenBank/DDBJ databases">
        <authorList>
            <person name="de Groot N.N."/>
        </authorList>
    </citation>
    <scope>NUCLEOTIDE SEQUENCE [LARGE SCALE GENOMIC DNA]</scope>
    <source>
        <strain evidence="3 4">DSM 16077</strain>
    </source>
</reference>
<organism evidence="3 4">
    <name type="scientific">Maricaulis salignorans</name>
    <dbReference type="NCBI Taxonomy" id="144026"/>
    <lineage>
        <taxon>Bacteria</taxon>
        <taxon>Pseudomonadati</taxon>
        <taxon>Pseudomonadota</taxon>
        <taxon>Alphaproteobacteria</taxon>
        <taxon>Maricaulales</taxon>
        <taxon>Maricaulaceae</taxon>
        <taxon>Maricaulis</taxon>
    </lineage>
</organism>
<feature type="signal peptide" evidence="1">
    <location>
        <begin position="1"/>
        <end position="20"/>
    </location>
</feature>
<sequence length="508" mass="55836">MLRHTLAAISALLLTGTATLAETPQVAAAQLDEFLDRFPDLGPGFAVVIVTADDIIMNRTQGERRAATGAPMTSETPIYIASQTKAYMGLLAAYLDAQGILALDSHITDYWPDLQFPEGVDPAEWTLRDLISHQVPISVEMITILEAYVGEVAAADYPALIARYGEAREPGFEYDNLGYNIYGAILETATGRSWQDWLDQVIFDPLGMDHTSARTSDFSLDELSWGHVWQGEGAGWYEVRPKTDAIMQSAGGLVTSTDDMAQWLQLQLRGSGPEGSGITAGMIADAQTVAAETHRDDRRNAIELVCSGYALGWNVCDFEGHPLYVHGGGYTGIRTMMAFAPDLGVGIATFSNSDNMTGWVTSRTVIMYLQFLTEHADAERWSEARPRLYPERAAWLLNRRQESLAETCAEARWGDWSWTPDSETLAAYQGRWSTGDPYLDFEIALEAGQLVAHWGVYTVPMQPATPDVFGGQTDPSAGLEYFHFSRDESGALSGVVWDEHSYTRIAGE</sequence>
<protein>
    <submittedName>
        <fullName evidence="3">CubicO group peptidase, beta-lactamase class C family</fullName>
    </submittedName>
</protein>